<dbReference type="Pfam" id="PF13276">
    <property type="entry name" value="HTH_21"/>
    <property type="match status" value="1"/>
</dbReference>
<sequence>MEILMDEFIASNQQAGYRSLTMILRRNHGLIVNHKRVRRLMRKLGIASIIRWKCKSCTISSEQEAAENILNRNFKAEKSNEKWVTDVTYLSYGNNQKAYFSAVKDLYGGKIISYAVSKRNDNFLVLSTI</sequence>
<dbReference type="PANTHER" id="PTHR46889">
    <property type="entry name" value="TRANSPOSASE INSF FOR INSERTION SEQUENCE IS3B-RELATED"/>
    <property type="match status" value="1"/>
</dbReference>
<gene>
    <name evidence="2" type="ORF">GKC34_12260</name>
</gene>
<dbReference type="PANTHER" id="PTHR46889:SF4">
    <property type="entry name" value="TRANSPOSASE INSO FOR INSERTION SEQUENCE ELEMENT IS911B-RELATED"/>
    <property type="match status" value="1"/>
</dbReference>
<dbReference type="AlphaFoldDB" id="A0A6A8LSR2"/>
<reference evidence="2 3" key="1">
    <citation type="submission" date="2019-11" db="EMBL/GenBank/DDBJ databases">
        <title>Draft Genome Sequence of Plant Growth-Promoting Rhizosphere-Associated Bacteria.</title>
        <authorList>
            <person name="Vasilyev I.Y."/>
            <person name="Radchenko V."/>
            <person name="Ilnitskaya E.V."/>
        </authorList>
    </citation>
    <scope>NUCLEOTIDE SEQUENCE [LARGE SCALE GENOMIC DNA]</scope>
    <source>
        <strain evidence="2 3">VRA_1sq_f</strain>
    </source>
</reference>
<name>A0A6A8LSR2_9LACO</name>
<dbReference type="InterPro" id="IPR012337">
    <property type="entry name" value="RNaseH-like_sf"/>
</dbReference>
<dbReference type="EMBL" id="WKKZ01000987">
    <property type="protein sequence ID" value="MSE06496.1"/>
    <property type="molecule type" value="Genomic_DNA"/>
</dbReference>
<evidence type="ECO:0000313" key="3">
    <source>
        <dbReference type="Proteomes" id="UP000437575"/>
    </source>
</evidence>
<dbReference type="Proteomes" id="UP000437575">
    <property type="component" value="Unassembled WGS sequence"/>
</dbReference>
<comment type="caution">
    <text evidence="2">The sequence shown here is derived from an EMBL/GenBank/DDBJ whole genome shotgun (WGS) entry which is preliminary data.</text>
</comment>
<feature type="domain" description="HTH-like" evidence="1">
    <location>
        <begin position="8"/>
        <end position="51"/>
    </location>
</feature>
<dbReference type="InterPro" id="IPR025948">
    <property type="entry name" value="HTH-like_dom"/>
</dbReference>
<proteinExistence type="predicted"/>
<protein>
    <submittedName>
        <fullName evidence="2">IS3 family transposase</fullName>
    </submittedName>
</protein>
<evidence type="ECO:0000313" key="2">
    <source>
        <dbReference type="EMBL" id="MSE06496.1"/>
    </source>
</evidence>
<organism evidence="2 3">
    <name type="scientific">Ligilactobacillus salivarius</name>
    <dbReference type="NCBI Taxonomy" id="1624"/>
    <lineage>
        <taxon>Bacteria</taxon>
        <taxon>Bacillati</taxon>
        <taxon>Bacillota</taxon>
        <taxon>Bacilli</taxon>
        <taxon>Lactobacillales</taxon>
        <taxon>Lactobacillaceae</taxon>
        <taxon>Ligilactobacillus</taxon>
    </lineage>
</organism>
<dbReference type="InterPro" id="IPR050900">
    <property type="entry name" value="Transposase_IS3/IS150/IS904"/>
</dbReference>
<evidence type="ECO:0000259" key="1">
    <source>
        <dbReference type="Pfam" id="PF13276"/>
    </source>
</evidence>
<dbReference type="SUPFAM" id="SSF53098">
    <property type="entry name" value="Ribonuclease H-like"/>
    <property type="match status" value="1"/>
</dbReference>
<feature type="non-terminal residue" evidence="2">
    <location>
        <position position="129"/>
    </location>
</feature>
<accession>A0A6A8LSR2</accession>